<organism evidence="2 3">
    <name type="scientific">Flaviflexus equikiangi</name>
    <dbReference type="NCBI Taxonomy" id="2758573"/>
    <lineage>
        <taxon>Bacteria</taxon>
        <taxon>Bacillati</taxon>
        <taxon>Actinomycetota</taxon>
        <taxon>Actinomycetes</taxon>
        <taxon>Actinomycetales</taxon>
        <taxon>Actinomycetaceae</taxon>
        <taxon>Flaviflexus</taxon>
    </lineage>
</organism>
<dbReference type="Proteomes" id="UP000705983">
    <property type="component" value="Unassembled WGS sequence"/>
</dbReference>
<dbReference type="Gene3D" id="3.10.180.10">
    <property type="entry name" value="2,3-Dihydroxybiphenyl 1,2-Dioxygenase, domain 1"/>
    <property type="match status" value="1"/>
</dbReference>
<dbReference type="SUPFAM" id="SSF54593">
    <property type="entry name" value="Glyoxalase/Bleomycin resistance protein/Dihydroxybiphenyl dioxygenase"/>
    <property type="match status" value="1"/>
</dbReference>
<accession>A0ABS2TGG3</accession>
<evidence type="ECO:0000259" key="1">
    <source>
        <dbReference type="PROSITE" id="PS51819"/>
    </source>
</evidence>
<evidence type="ECO:0000313" key="3">
    <source>
        <dbReference type="Proteomes" id="UP000705983"/>
    </source>
</evidence>
<protein>
    <submittedName>
        <fullName evidence="2">VOC family protein</fullName>
    </submittedName>
</protein>
<dbReference type="EMBL" id="JAFFJS010000001">
    <property type="protein sequence ID" value="MBM9432626.1"/>
    <property type="molecule type" value="Genomic_DNA"/>
</dbReference>
<name>A0ABS2TGG3_9ACTO</name>
<dbReference type="PROSITE" id="PS51819">
    <property type="entry name" value="VOC"/>
    <property type="match status" value="1"/>
</dbReference>
<dbReference type="RefSeq" id="WP_187996096.1">
    <property type="nucleotide sequence ID" value="NZ_JACEXG010000001.1"/>
</dbReference>
<dbReference type="PANTHER" id="PTHR33993:SF1">
    <property type="entry name" value="GLYOXALASE FAMILY PROTEIN"/>
    <property type="match status" value="1"/>
</dbReference>
<gene>
    <name evidence="2" type="ORF">JVW63_02770</name>
</gene>
<proteinExistence type="predicted"/>
<keyword evidence="3" id="KW-1185">Reference proteome</keyword>
<evidence type="ECO:0000313" key="2">
    <source>
        <dbReference type="EMBL" id="MBM9432626.1"/>
    </source>
</evidence>
<reference evidence="3" key="1">
    <citation type="submission" date="2021-02" db="EMBL/GenBank/DDBJ databases">
        <title>Leucobacter sp. CX169.</title>
        <authorList>
            <person name="Cheng Y."/>
        </authorList>
    </citation>
    <scope>NUCLEOTIDE SEQUENCE [LARGE SCALE GENOMIC DNA]</scope>
    <source>
        <strain evidence="3">JY899</strain>
    </source>
</reference>
<dbReference type="CDD" id="cd07247">
    <property type="entry name" value="SgaA_N_like"/>
    <property type="match status" value="1"/>
</dbReference>
<comment type="caution">
    <text evidence="2">The sequence shown here is derived from an EMBL/GenBank/DDBJ whole genome shotgun (WGS) entry which is preliminary data.</text>
</comment>
<dbReference type="Pfam" id="PF00903">
    <property type="entry name" value="Glyoxalase"/>
    <property type="match status" value="1"/>
</dbReference>
<dbReference type="PANTHER" id="PTHR33993">
    <property type="entry name" value="GLYOXALASE-RELATED"/>
    <property type="match status" value="1"/>
</dbReference>
<dbReference type="InterPro" id="IPR029068">
    <property type="entry name" value="Glyas_Bleomycin-R_OHBP_Dase"/>
</dbReference>
<dbReference type="InterPro" id="IPR052164">
    <property type="entry name" value="Anthracycline_SecMetBiosynth"/>
</dbReference>
<dbReference type="InterPro" id="IPR004360">
    <property type="entry name" value="Glyas_Fos-R_dOase_dom"/>
</dbReference>
<feature type="domain" description="VOC" evidence="1">
    <location>
        <begin position="8"/>
        <end position="118"/>
    </location>
</feature>
<dbReference type="InterPro" id="IPR037523">
    <property type="entry name" value="VOC_core"/>
</dbReference>
<sequence length="119" mass="12819">MRQPVHHSISYIEIGVTDLAAARSFYESAFGWEFNDYGPTYCGIKSADGESEVGGLDAGTAPSEHGPLVLLYSHDLDATVEAVTQAGGTIVATPYDYPGGRRFEFLDPSGNRLGVFTER</sequence>